<sequence length="506" mass="53353">MLARVTTFALEGLEPRPVTVEVDVRTGLPAFTIVGLGDTAVREARERVRAALLNSGFEFPMRRLVVNLAPANLRKVGPGFDAAIAAAVLAASGQVPLLSLDGTGIFGELSLGGEIRSCRGTLSAAEGARTMGLQRLLVADERAGEAALVPGLSVGAVSDLRELAAVLSGEREQRSPVVEVALSHLPAPGLDLSEVRGQGEVVEALVTAAAGGHNLLMEGPPGVGKTMLAKRLAGLLPPLNRQEALEVTKIHSAVGLHSETGLMTQRPFRAPHHSVSVSGLVGGGSVPTPGEITLAHRGVLFLDELSEFARNSLEALRQPLEDGEITVVRRAGRATFPALVTVVAATNPCPCGHAGDGDRCRCDPQALAAHAKRLSGPIIDRFDLFATARRPKASEMETQPSPGLVTTERASTRVVEARRLQSDRWAGSSFGVNSEASEADLRECGQVSAAAFKQLSEAYEKGVLSPRGRLRLLRVARTLADLADSPDVEVDHIFGALSLRVRDTHR</sequence>
<dbReference type="PANTHER" id="PTHR32039:SF7">
    <property type="entry name" value="COMPETENCE PROTEIN COMM"/>
    <property type="match status" value="1"/>
</dbReference>
<protein>
    <submittedName>
        <fullName evidence="3">Unannotated protein</fullName>
    </submittedName>
</protein>
<dbReference type="InterPro" id="IPR000523">
    <property type="entry name" value="Mg_chelatse_chII-like_cat_dom"/>
</dbReference>
<dbReference type="SMART" id="SM00382">
    <property type="entry name" value="AAA"/>
    <property type="match status" value="1"/>
</dbReference>
<organism evidence="3">
    <name type="scientific">freshwater metagenome</name>
    <dbReference type="NCBI Taxonomy" id="449393"/>
    <lineage>
        <taxon>unclassified sequences</taxon>
        <taxon>metagenomes</taxon>
        <taxon>ecological metagenomes</taxon>
    </lineage>
</organism>
<dbReference type="InterPro" id="IPR045006">
    <property type="entry name" value="CHLI-like"/>
</dbReference>
<dbReference type="InterPro" id="IPR020568">
    <property type="entry name" value="Ribosomal_Su5_D2-typ_SF"/>
</dbReference>
<name>A0A6J7EL73_9ZZZZ</name>
<dbReference type="Gene3D" id="3.40.50.300">
    <property type="entry name" value="P-loop containing nucleotide triphosphate hydrolases"/>
    <property type="match status" value="1"/>
</dbReference>
<comment type="similarity">
    <text evidence="1">Belongs to the Mg-chelatase subunits D/I family. ComM subfamily.</text>
</comment>
<reference evidence="3" key="1">
    <citation type="submission" date="2020-05" db="EMBL/GenBank/DDBJ databases">
        <authorList>
            <person name="Chiriac C."/>
            <person name="Salcher M."/>
            <person name="Ghai R."/>
            <person name="Kavagutti S V."/>
        </authorList>
    </citation>
    <scope>NUCLEOTIDE SEQUENCE</scope>
</reference>
<dbReference type="Pfam" id="PF01078">
    <property type="entry name" value="Mg_chelatase"/>
    <property type="match status" value="1"/>
</dbReference>
<dbReference type="InterPro" id="IPR004482">
    <property type="entry name" value="Mg_chelat-rel"/>
</dbReference>
<dbReference type="AlphaFoldDB" id="A0A6J7EL73"/>
<evidence type="ECO:0000313" key="3">
    <source>
        <dbReference type="EMBL" id="CAB4881974.1"/>
    </source>
</evidence>
<dbReference type="InterPro" id="IPR027417">
    <property type="entry name" value="P-loop_NTPase"/>
</dbReference>
<dbReference type="InterPro" id="IPR003593">
    <property type="entry name" value="AAA+_ATPase"/>
</dbReference>
<dbReference type="InterPro" id="IPR014721">
    <property type="entry name" value="Ribsml_uS5_D2-typ_fold_subgr"/>
</dbReference>
<dbReference type="EMBL" id="CAFBLU010000042">
    <property type="protein sequence ID" value="CAB4881974.1"/>
    <property type="molecule type" value="Genomic_DNA"/>
</dbReference>
<dbReference type="SUPFAM" id="SSF54211">
    <property type="entry name" value="Ribosomal protein S5 domain 2-like"/>
    <property type="match status" value="1"/>
</dbReference>
<dbReference type="PANTHER" id="PTHR32039">
    <property type="entry name" value="MAGNESIUM-CHELATASE SUBUNIT CHLI"/>
    <property type="match status" value="1"/>
</dbReference>
<proteinExistence type="inferred from homology"/>
<feature type="domain" description="AAA+ ATPase" evidence="2">
    <location>
        <begin position="211"/>
        <end position="385"/>
    </location>
</feature>
<accession>A0A6J7EL73</accession>
<dbReference type="Pfam" id="PF13541">
    <property type="entry name" value="ChlI"/>
    <property type="match status" value="1"/>
</dbReference>
<dbReference type="NCBIfam" id="TIGR00368">
    <property type="entry name" value="YifB family Mg chelatase-like AAA ATPase"/>
    <property type="match status" value="1"/>
</dbReference>
<gene>
    <name evidence="3" type="ORF">UFOPK3444_01523</name>
</gene>
<dbReference type="InterPro" id="IPR025158">
    <property type="entry name" value="Mg_chelat-rel_C"/>
</dbReference>
<dbReference type="CDD" id="cd00009">
    <property type="entry name" value="AAA"/>
    <property type="match status" value="1"/>
</dbReference>
<dbReference type="GO" id="GO:0005524">
    <property type="term" value="F:ATP binding"/>
    <property type="evidence" value="ECO:0007669"/>
    <property type="project" value="InterPro"/>
</dbReference>
<dbReference type="SUPFAM" id="SSF52540">
    <property type="entry name" value="P-loop containing nucleoside triphosphate hydrolases"/>
    <property type="match status" value="1"/>
</dbReference>
<dbReference type="Pfam" id="PF13335">
    <property type="entry name" value="Mg_chelatase_C"/>
    <property type="match status" value="1"/>
</dbReference>
<evidence type="ECO:0000259" key="2">
    <source>
        <dbReference type="SMART" id="SM00382"/>
    </source>
</evidence>
<dbReference type="Gene3D" id="3.30.230.10">
    <property type="match status" value="1"/>
</dbReference>
<evidence type="ECO:0000256" key="1">
    <source>
        <dbReference type="ARBA" id="ARBA00006354"/>
    </source>
</evidence>